<comment type="similarity">
    <text evidence="1">Belongs to the cornifelin family.</text>
</comment>
<keyword evidence="3" id="KW-1185">Reference proteome</keyword>
<evidence type="ECO:0000313" key="3">
    <source>
        <dbReference type="Proteomes" id="UP000324629"/>
    </source>
</evidence>
<name>A0A5J4NR45_9TREM</name>
<dbReference type="AlphaFoldDB" id="A0A5J4NR45"/>
<comment type="caution">
    <text evidence="2">The sequence shown here is derived from an EMBL/GenBank/DDBJ whole genome shotgun (WGS) entry which is preliminary data.</text>
</comment>
<dbReference type="EMBL" id="QNGE01001225">
    <property type="protein sequence ID" value="KAA3678095.1"/>
    <property type="molecule type" value="Genomic_DNA"/>
</dbReference>
<dbReference type="PANTHER" id="PTHR15907">
    <property type="entry name" value="DUF614 FAMILY PROTEIN-RELATED"/>
    <property type="match status" value="1"/>
</dbReference>
<evidence type="ECO:0008006" key="4">
    <source>
        <dbReference type="Google" id="ProtNLM"/>
    </source>
</evidence>
<dbReference type="NCBIfam" id="TIGR01571">
    <property type="entry name" value="A_thal_Cys_rich"/>
    <property type="match status" value="1"/>
</dbReference>
<organism evidence="2 3">
    <name type="scientific">Paragonimus westermani</name>
    <dbReference type="NCBI Taxonomy" id="34504"/>
    <lineage>
        <taxon>Eukaryota</taxon>
        <taxon>Metazoa</taxon>
        <taxon>Spiralia</taxon>
        <taxon>Lophotrochozoa</taxon>
        <taxon>Platyhelminthes</taxon>
        <taxon>Trematoda</taxon>
        <taxon>Digenea</taxon>
        <taxon>Plagiorchiida</taxon>
        <taxon>Troglotremata</taxon>
        <taxon>Troglotrematidae</taxon>
        <taxon>Paragonimus</taxon>
    </lineage>
</organism>
<accession>A0A5J4NR45</accession>
<proteinExistence type="inferred from homology"/>
<reference evidence="2 3" key="1">
    <citation type="journal article" date="2019" name="Gigascience">
        <title>Whole-genome sequence of the oriental lung fluke Paragonimus westermani.</title>
        <authorList>
            <person name="Oey H."/>
            <person name="Zakrzewski M."/>
            <person name="Narain K."/>
            <person name="Devi K.R."/>
            <person name="Agatsuma T."/>
            <person name="Nawaratna S."/>
            <person name="Gobert G.N."/>
            <person name="Jones M.K."/>
            <person name="Ragan M.A."/>
            <person name="McManus D.P."/>
            <person name="Krause L."/>
        </authorList>
    </citation>
    <scope>NUCLEOTIDE SEQUENCE [LARGE SCALE GENOMIC DNA]</scope>
    <source>
        <strain evidence="2 3">IND2009</strain>
    </source>
</reference>
<dbReference type="Pfam" id="PF04749">
    <property type="entry name" value="PLAC8"/>
    <property type="match status" value="1"/>
</dbReference>
<evidence type="ECO:0000256" key="1">
    <source>
        <dbReference type="ARBA" id="ARBA00009024"/>
    </source>
</evidence>
<evidence type="ECO:0000313" key="2">
    <source>
        <dbReference type="EMBL" id="KAA3678095.1"/>
    </source>
</evidence>
<protein>
    <recommendedName>
        <fullName evidence="4">Placenta-specific gene 8 protein</fullName>
    </recommendedName>
</protein>
<dbReference type="InterPro" id="IPR006461">
    <property type="entry name" value="PLAC_motif_containing"/>
</dbReference>
<sequence>MHSEFVSPSAPGLQMNVIVNQPEQLGRHCHRDWHDGLFSCGNDVKNCLLTAFCYQCMQCYMYGRYGECCGTAAVIPMAGVVLSVKHRIRHRIHGSIIRDCCTFFFFPPCALCRLYRDMEFVESMNGTLDL</sequence>
<dbReference type="Proteomes" id="UP000324629">
    <property type="component" value="Unassembled WGS sequence"/>
</dbReference>
<gene>
    <name evidence="2" type="ORF">DEA37_0010984</name>
</gene>